<name>A0A2S8FDL1_9BACT</name>
<accession>A0A2S8FDL1</accession>
<comment type="similarity">
    <text evidence="1">Belongs to the N(4)/N(6)-methyltransferase family.</text>
</comment>
<organism evidence="4 5">
    <name type="scientific">Blastopirellula marina</name>
    <dbReference type="NCBI Taxonomy" id="124"/>
    <lineage>
        <taxon>Bacteria</taxon>
        <taxon>Pseudomonadati</taxon>
        <taxon>Planctomycetota</taxon>
        <taxon>Planctomycetia</taxon>
        <taxon>Pirellulales</taxon>
        <taxon>Pirellulaceae</taxon>
        <taxon>Blastopirellula</taxon>
    </lineage>
</organism>
<evidence type="ECO:0000256" key="1">
    <source>
        <dbReference type="ARBA" id="ARBA00006594"/>
    </source>
</evidence>
<dbReference type="InterPro" id="IPR022749">
    <property type="entry name" value="D12N6_MeTrfase_N"/>
</dbReference>
<gene>
    <name evidence="4" type="ORF">C5Y83_22870</name>
</gene>
<dbReference type="RefSeq" id="WP_105332127.1">
    <property type="nucleotide sequence ID" value="NZ_PUHY01000014.1"/>
</dbReference>
<dbReference type="EMBL" id="PUHY01000014">
    <property type="protein sequence ID" value="PQO30222.1"/>
    <property type="molecule type" value="Genomic_DNA"/>
</dbReference>
<dbReference type="InterPro" id="IPR029063">
    <property type="entry name" value="SAM-dependent_MTases_sf"/>
</dbReference>
<dbReference type="Gene3D" id="1.20.1260.30">
    <property type="match status" value="1"/>
</dbReference>
<feature type="domain" description="N6 adenine-specific DNA methyltransferase N-terminal" evidence="3">
    <location>
        <begin position="7"/>
        <end position="49"/>
    </location>
</feature>
<evidence type="ECO:0000256" key="2">
    <source>
        <dbReference type="ARBA" id="ARBA00022747"/>
    </source>
</evidence>
<dbReference type="GO" id="GO:0009307">
    <property type="term" value="P:DNA restriction-modification system"/>
    <property type="evidence" value="ECO:0007669"/>
    <property type="project" value="UniProtKB-KW"/>
</dbReference>
<dbReference type="Pfam" id="PF12161">
    <property type="entry name" value="HsdM_N"/>
    <property type="match status" value="1"/>
</dbReference>
<sequence>MITGTVKSQVDKIWNAFWSGGISHGLTVIEQVTYLLFARRLDEIHTAKRTPTHFQN</sequence>
<dbReference type="AlphaFoldDB" id="A0A2S8FDL1"/>
<dbReference type="Proteomes" id="UP000238322">
    <property type="component" value="Unassembled WGS sequence"/>
</dbReference>
<keyword evidence="2" id="KW-0680">Restriction system</keyword>
<comment type="caution">
    <text evidence="4">The sequence shown here is derived from an EMBL/GenBank/DDBJ whole genome shotgun (WGS) entry which is preliminary data.</text>
</comment>
<dbReference type="InterPro" id="IPR038333">
    <property type="entry name" value="T1MK-like_N_sf"/>
</dbReference>
<dbReference type="SUPFAM" id="SSF53335">
    <property type="entry name" value="S-adenosyl-L-methionine-dependent methyltransferases"/>
    <property type="match status" value="1"/>
</dbReference>
<proteinExistence type="inferred from homology"/>
<protein>
    <recommendedName>
        <fullName evidence="3">N6 adenine-specific DNA methyltransferase N-terminal domain-containing protein</fullName>
    </recommendedName>
</protein>
<evidence type="ECO:0000313" key="4">
    <source>
        <dbReference type="EMBL" id="PQO30222.1"/>
    </source>
</evidence>
<evidence type="ECO:0000313" key="5">
    <source>
        <dbReference type="Proteomes" id="UP000238322"/>
    </source>
</evidence>
<reference evidence="4 5" key="1">
    <citation type="submission" date="2018-02" db="EMBL/GenBank/DDBJ databases">
        <title>Comparative genomes isolates from brazilian mangrove.</title>
        <authorList>
            <person name="Araujo J.E."/>
            <person name="Taketani R.G."/>
            <person name="Silva M.C.P."/>
            <person name="Loureco M.V."/>
            <person name="Andreote F.D."/>
        </authorList>
    </citation>
    <scope>NUCLEOTIDE SEQUENCE [LARGE SCALE GENOMIC DNA]</scope>
    <source>
        <strain evidence="4 5">Hex-1 MGV</strain>
    </source>
</reference>
<evidence type="ECO:0000259" key="3">
    <source>
        <dbReference type="Pfam" id="PF12161"/>
    </source>
</evidence>